<comment type="cofactor">
    <cofactor evidence="1 10">
        <name>Mg(2+)</name>
        <dbReference type="ChEBI" id="CHEBI:18420"/>
    </cofactor>
</comment>
<accession>A0A1X6XKJ6</accession>
<evidence type="ECO:0000256" key="12">
    <source>
        <dbReference type="RuleBase" id="RU003784"/>
    </source>
</evidence>
<protein>
    <recommendedName>
        <fullName evidence="10">tRNA dimethylallyltransferase</fullName>
        <ecNumber evidence="10">2.5.1.75</ecNumber>
    </recommendedName>
    <alternativeName>
        <fullName evidence="10">Dimethylallyl diphosphate:tRNA dimethylallyltransferase</fullName>
        <shortName evidence="10">DMAPP:tRNA dimethylallyltransferase</shortName>
        <shortName evidence="10">DMATase</shortName>
    </alternativeName>
    <alternativeName>
        <fullName evidence="10">Isopentenyl-diphosphate:tRNA isopentenyltransferase</fullName>
        <shortName evidence="10">IPP transferase</shortName>
        <shortName evidence="10">IPPT</shortName>
        <shortName evidence="10">IPTase</shortName>
    </alternativeName>
</protein>
<comment type="catalytic activity">
    <reaction evidence="9 10 11">
        <text>adenosine(37) in tRNA + dimethylallyl diphosphate = N(6)-dimethylallyladenosine(37) in tRNA + diphosphate</text>
        <dbReference type="Rhea" id="RHEA:26482"/>
        <dbReference type="Rhea" id="RHEA-COMP:10162"/>
        <dbReference type="Rhea" id="RHEA-COMP:10375"/>
        <dbReference type="ChEBI" id="CHEBI:33019"/>
        <dbReference type="ChEBI" id="CHEBI:57623"/>
        <dbReference type="ChEBI" id="CHEBI:74411"/>
        <dbReference type="ChEBI" id="CHEBI:74415"/>
        <dbReference type="EC" id="2.5.1.75"/>
    </reaction>
</comment>
<dbReference type="Proteomes" id="UP000196581">
    <property type="component" value="Unassembled WGS sequence"/>
</dbReference>
<sequence>MTRPLITVVGPTATGKSDLAIALSRQLGGEIVNADALQLYRGMDIGTAKLPPHERGGITHRLIDVLDIHESASVSEFQRLAREAIGDIEARSGQPVMVGGSGLYVRAVTDDIRFPGTDPDVRARLEAEVASQGAASLHSRLRALDPPAADTIAPGDSRRIVRALEVIEITGSPFTAHLPDYTYVRPTVQIGLVLDRDVLHRRIEDRVHRMWEAGWVDEVVGLRALGLRASSTAGQAIGYAEIAAHLDGTMTRAEAIDRTIIRTRQFAKRQVTWFRRDARVHLLPADAPDLVERALSLTS</sequence>
<proteinExistence type="inferred from homology"/>
<reference evidence="15" key="1">
    <citation type="submission" date="2017-02" db="EMBL/GenBank/DDBJ databases">
        <authorList>
            <person name="Dridi B."/>
        </authorList>
    </citation>
    <scope>NUCLEOTIDE SEQUENCE [LARGE SCALE GENOMIC DNA]</scope>
    <source>
        <strain evidence="15">B Co 03.10</strain>
    </source>
</reference>
<evidence type="ECO:0000256" key="5">
    <source>
        <dbReference type="ARBA" id="ARBA00022694"/>
    </source>
</evidence>
<keyword evidence="7 10" id="KW-0067">ATP-binding</keyword>
<dbReference type="Gene3D" id="3.40.50.300">
    <property type="entry name" value="P-loop containing nucleotide triphosphate hydrolases"/>
    <property type="match status" value="1"/>
</dbReference>
<evidence type="ECO:0000256" key="8">
    <source>
        <dbReference type="ARBA" id="ARBA00022842"/>
    </source>
</evidence>
<feature type="site" description="Interaction with substrate tRNA" evidence="10">
    <location>
        <position position="101"/>
    </location>
</feature>
<evidence type="ECO:0000256" key="11">
    <source>
        <dbReference type="RuleBase" id="RU003783"/>
    </source>
</evidence>
<evidence type="ECO:0000256" key="6">
    <source>
        <dbReference type="ARBA" id="ARBA00022741"/>
    </source>
</evidence>
<comment type="subunit">
    <text evidence="10">Monomer.</text>
</comment>
<dbReference type="AlphaFoldDB" id="A0A1X6XKJ6"/>
<dbReference type="HAMAP" id="MF_00185">
    <property type="entry name" value="IPP_trans"/>
    <property type="match status" value="1"/>
</dbReference>
<dbReference type="RefSeq" id="WP_087008292.1">
    <property type="nucleotide sequence ID" value="NZ_FWFF01000017.1"/>
</dbReference>
<dbReference type="NCBIfam" id="TIGR00174">
    <property type="entry name" value="miaA"/>
    <property type="match status" value="1"/>
</dbReference>
<dbReference type="GO" id="GO:0052381">
    <property type="term" value="F:tRNA dimethylallyltransferase activity"/>
    <property type="evidence" value="ECO:0007669"/>
    <property type="project" value="UniProtKB-UniRule"/>
</dbReference>
<evidence type="ECO:0000256" key="2">
    <source>
        <dbReference type="ARBA" id="ARBA00003213"/>
    </source>
</evidence>
<feature type="binding site" evidence="10">
    <location>
        <begin position="10"/>
        <end position="17"/>
    </location>
    <ligand>
        <name>ATP</name>
        <dbReference type="ChEBI" id="CHEBI:30616"/>
    </ligand>
</feature>
<dbReference type="Gene3D" id="1.10.20.140">
    <property type="match status" value="1"/>
</dbReference>
<keyword evidence="15" id="KW-1185">Reference proteome</keyword>
<evidence type="ECO:0000313" key="15">
    <source>
        <dbReference type="Proteomes" id="UP000196581"/>
    </source>
</evidence>
<dbReference type="SUPFAM" id="SSF52540">
    <property type="entry name" value="P-loop containing nucleoside triphosphate hydrolases"/>
    <property type="match status" value="1"/>
</dbReference>
<dbReference type="EMBL" id="FWFF01000017">
    <property type="protein sequence ID" value="SLM99696.1"/>
    <property type="molecule type" value="Genomic_DNA"/>
</dbReference>
<evidence type="ECO:0000256" key="10">
    <source>
        <dbReference type="HAMAP-Rule" id="MF_00185"/>
    </source>
</evidence>
<keyword evidence="6 10" id="KW-0547">Nucleotide-binding</keyword>
<feature type="site" description="Interaction with substrate tRNA" evidence="10">
    <location>
        <position position="122"/>
    </location>
</feature>
<gene>
    <name evidence="10" type="primary">miaA</name>
    <name evidence="14" type="ORF">FM105_11660</name>
</gene>
<comment type="similarity">
    <text evidence="3 10 13">Belongs to the IPP transferase family.</text>
</comment>
<evidence type="ECO:0000256" key="4">
    <source>
        <dbReference type="ARBA" id="ARBA00022679"/>
    </source>
</evidence>
<keyword evidence="8 10" id="KW-0460">Magnesium</keyword>
<evidence type="ECO:0000256" key="3">
    <source>
        <dbReference type="ARBA" id="ARBA00005842"/>
    </source>
</evidence>
<dbReference type="GO" id="GO:0005524">
    <property type="term" value="F:ATP binding"/>
    <property type="evidence" value="ECO:0007669"/>
    <property type="project" value="UniProtKB-UniRule"/>
</dbReference>
<evidence type="ECO:0000256" key="7">
    <source>
        <dbReference type="ARBA" id="ARBA00022840"/>
    </source>
</evidence>
<keyword evidence="4 10" id="KW-0808">Transferase</keyword>
<evidence type="ECO:0000313" key="14">
    <source>
        <dbReference type="EMBL" id="SLM99696.1"/>
    </source>
</evidence>
<dbReference type="InterPro" id="IPR027417">
    <property type="entry name" value="P-loop_NTPase"/>
</dbReference>
<dbReference type="InterPro" id="IPR018022">
    <property type="entry name" value="IPT"/>
</dbReference>
<dbReference type="PANTHER" id="PTHR11088:SF60">
    <property type="entry name" value="TRNA DIMETHYLALLYLTRANSFERASE"/>
    <property type="match status" value="1"/>
</dbReference>
<comment type="function">
    <text evidence="2 10 12">Catalyzes the transfer of a dimethylallyl group onto the adenine at position 37 in tRNAs that read codons beginning with uridine, leading to the formation of N6-(dimethylallyl)adenosine (i(6)A).</text>
</comment>
<keyword evidence="5 10" id="KW-0819">tRNA processing</keyword>
<dbReference type="Pfam" id="PF01715">
    <property type="entry name" value="IPPT"/>
    <property type="match status" value="1"/>
</dbReference>
<dbReference type="FunFam" id="1.10.20.140:FF:000001">
    <property type="entry name" value="tRNA dimethylallyltransferase"/>
    <property type="match status" value="1"/>
</dbReference>
<comment type="caution">
    <text evidence="10">Lacks conserved residue(s) required for the propagation of feature annotation.</text>
</comment>
<name>A0A1X6XKJ6_9MICO</name>
<evidence type="ECO:0000256" key="9">
    <source>
        <dbReference type="ARBA" id="ARBA00049563"/>
    </source>
</evidence>
<dbReference type="InterPro" id="IPR039657">
    <property type="entry name" value="Dimethylallyltransferase"/>
</dbReference>
<dbReference type="PANTHER" id="PTHR11088">
    <property type="entry name" value="TRNA DIMETHYLALLYLTRANSFERASE"/>
    <property type="match status" value="1"/>
</dbReference>
<dbReference type="EC" id="2.5.1.75" evidence="10"/>
<feature type="binding site" evidence="10">
    <location>
        <begin position="12"/>
        <end position="17"/>
    </location>
    <ligand>
        <name>substrate</name>
    </ligand>
</feature>
<evidence type="ECO:0000256" key="13">
    <source>
        <dbReference type="RuleBase" id="RU003785"/>
    </source>
</evidence>
<organism evidence="14 15">
    <name type="scientific">Brevibacterium yomogidense</name>
    <dbReference type="NCBI Taxonomy" id="946573"/>
    <lineage>
        <taxon>Bacteria</taxon>
        <taxon>Bacillati</taxon>
        <taxon>Actinomycetota</taxon>
        <taxon>Actinomycetes</taxon>
        <taxon>Micrococcales</taxon>
        <taxon>Brevibacteriaceae</taxon>
        <taxon>Brevibacterium</taxon>
    </lineage>
</organism>
<dbReference type="GO" id="GO:0006400">
    <property type="term" value="P:tRNA modification"/>
    <property type="evidence" value="ECO:0007669"/>
    <property type="project" value="TreeGrafter"/>
</dbReference>
<evidence type="ECO:0000256" key="1">
    <source>
        <dbReference type="ARBA" id="ARBA00001946"/>
    </source>
</evidence>